<dbReference type="RefSeq" id="WP_177201857.1">
    <property type="nucleotide sequence ID" value="NZ_FOWZ01000003.1"/>
</dbReference>
<name>A0A1I5NGK0_9SPHN</name>
<accession>A0A1I5NGK0</accession>
<evidence type="ECO:0000313" key="1">
    <source>
        <dbReference type="EMBL" id="SFP20341.1"/>
    </source>
</evidence>
<dbReference type="Proteomes" id="UP000199331">
    <property type="component" value="Unassembled WGS sequence"/>
</dbReference>
<reference evidence="2" key="1">
    <citation type="submission" date="2016-10" db="EMBL/GenBank/DDBJ databases">
        <authorList>
            <person name="Varghese N."/>
            <person name="Submissions S."/>
        </authorList>
    </citation>
    <scope>NUCLEOTIDE SEQUENCE [LARGE SCALE GENOMIC DNA]</scope>
    <source>
        <strain evidence="2">CGMCC 1.7715</strain>
    </source>
</reference>
<sequence length="107" mass="11517">MNKKPLTLAAATLAILATPVAGRDLPTVSINISDLDLNTEAGQRKLDERIDITARRICRSGGFDHGARKAEAECRLAVKMKIAPDVKLAIANARQERLATIQLDAQG</sequence>
<organism evidence="1 2">
    <name type="scientific">Qipengyuania nanhaisediminis</name>
    <dbReference type="NCBI Taxonomy" id="604088"/>
    <lineage>
        <taxon>Bacteria</taxon>
        <taxon>Pseudomonadati</taxon>
        <taxon>Pseudomonadota</taxon>
        <taxon>Alphaproteobacteria</taxon>
        <taxon>Sphingomonadales</taxon>
        <taxon>Erythrobacteraceae</taxon>
        <taxon>Qipengyuania</taxon>
    </lineage>
</organism>
<evidence type="ECO:0000313" key="2">
    <source>
        <dbReference type="Proteomes" id="UP000199331"/>
    </source>
</evidence>
<dbReference type="AlphaFoldDB" id="A0A1I5NGK0"/>
<keyword evidence="2" id="KW-1185">Reference proteome</keyword>
<proteinExistence type="predicted"/>
<dbReference type="EMBL" id="FOWZ01000003">
    <property type="protein sequence ID" value="SFP20341.1"/>
    <property type="molecule type" value="Genomic_DNA"/>
</dbReference>
<dbReference type="NCBIfam" id="TIGR04433">
    <property type="entry name" value="UrcA_uranyl"/>
    <property type="match status" value="1"/>
</dbReference>
<dbReference type="InterPro" id="IPR030972">
    <property type="entry name" value="UrcA_uranyl"/>
</dbReference>
<gene>
    <name evidence="1" type="ORF">SAMN04488060_1796</name>
</gene>
<protein>
    <submittedName>
        <fullName evidence="1">UrcA family protein</fullName>
    </submittedName>
</protein>